<dbReference type="KEGG" id="gbi:PG2T_13655"/>
<dbReference type="PROSITE" id="PS50850">
    <property type="entry name" value="MFS"/>
    <property type="match status" value="1"/>
</dbReference>
<organism evidence="7 8">
    <name type="scientific">Immundisolibacter cernigliae</name>
    <dbReference type="NCBI Taxonomy" id="1810504"/>
    <lineage>
        <taxon>Bacteria</taxon>
        <taxon>Pseudomonadati</taxon>
        <taxon>Pseudomonadota</taxon>
        <taxon>Gammaproteobacteria</taxon>
        <taxon>Immundisolibacterales</taxon>
        <taxon>Immundisolibacteraceae</taxon>
        <taxon>Immundisolibacter</taxon>
    </lineage>
</organism>
<sequence length="420" mass="44294">MLGLCTLIVLLDGFDVQAAAFSGPALAVAWQLERSAMGPVYAAGLAGMAVGALLLGPLGDRYGRRPALLLSVLAFGGCTLLTAWAQNFEQLLAMRFVTGLGLGGALPNTTALISEYAPRRHRNLCVAVTFLGIPLGGIVGGLLASWLLPRYGWPSVYLVGGLAPLALLPLLWRMLPESVSFLVSKGATAQADDILRRIDPAAAALVKPAETAATASHFPVRVLFEPGYAGDTLKLWATFFTNLIAVYFLISWIPTLIVEAGFELRYATWATVALNLGGAAGPLLLARLTTLWGTRRVLPATLLLAALSVIITGRVSQSLPLLLVLVFCCGFFSFGAQISLNTLAAHIYPTRARSTGVGWALGIGRIGSILGPLVGGLLLQMKLGLANYFLVFSTLLFAAAASAFVVRRHQPPDSSKTRAG</sequence>
<dbReference type="FunCoup" id="A0A1B1YWH6">
    <property type="interactions" value="38"/>
</dbReference>
<feature type="transmembrane region" description="Helical" evidence="5">
    <location>
        <begin position="125"/>
        <end position="148"/>
    </location>
</feature>
<dbReference type="EMBL" id="CP014671">
    <property type="protein sequence ID" value="ANX05122.1"/>
    <property type="molecule type" value="Genomic_DNA"/>
</dbReference>
<feature type="transmembrane region" description="Helical" evidence="5">
    <location>
        <begin position="266"/>
        <end position="285"/>
    </location>
</feature>
<dbReference type="Gene3D" id="1.20.1250.20">
    <property type="entry name" value="MFS general substrate transporter like domains"/>
    <property type="match status" value="1"/>
</dbReference>
<dbReference type="Pfam" id="PF07690">
    <property type="entry name" value="MFS_1"/>
    <property type="match status" value="1"/>
</dbReference>
<evidence type="ECO:0000313" key="8">
    <source>
        <dbReference type="Proteomes" id="UP000092952"/>
    </source>
</evidence>
<feature type="domain" description="Major facilitator superfamily (MFS) profile" evidence="6">
    <location>
        <begin position="1"/>
        <end position="411"/>
    </location>
</feature>
<evidence type="ECO:0000313" key="7">
    <source>
        <dbReference type="EMBL" id="ANX05122.1"/>
    </source>
</evidence>
<feature type="transmembrane region" description="Helical" evidence="5">
    <location>
        <begin position="39"/>
        <end position="55"/>
    </location>
</feature>
<evidence type="ECO:0000256" key="3">
    <source>
        <dbReference type="ARBA" id="ARBA00022989"/>
    </source>
</evidence>
<feature type="transmembrane region" description="Helical" evidence="5">
    <location>
        <begin position="297"/>
        <end position="315"/>
    </location>
</feature>
<dbReference type="CDD" id="cd17365">
    <property type="entry name" value="MFS_PcaK_like"/>
    <property type="match status" value="1"/>
</dbReference>
<dbReference type="GO" id="GO:0005886">
    <property type="term" value="C:plasma membrane"/>
    <property type="evidence" value="ECO:0007669"/>
    <property type="project" value="TreeGrafter"/>
</dbReference>
<gene>
    <name evidence="7" type="ORF">PG2T_13655</name>
</gene>
<dbReference type="InterPro" id="IPR005829">
    <property type="entry name" value="Sugar_transporter_CS"/>
</dbReference>
<dbReference type="AlphaFoldDB" id="A0A1B1YWH6"/>
<evidence type="ECO:0000256" key="1">
    <source>
        <dbReference type="ARBA" id="ARBA00004141"/>
    </source>
</evidence>
<dbReference type="PROSITE" id="PS00217">
    <property type="entry name" value="SUGAR_TRANSPORT_2"/>
    <property type="match status" value="1"/>
</dbReference>
<name>A0A1B1YWH6_9GAMM</name>
<feature type="transmembrane region" description="Helical" evidence="5">
    <location>
        <begin position="154"/>
        <end position="172"/>
    </location>
</feature>
<dbReference type="STRING" id="1810504.PG2T_13655"/>
<dbReference type="GO" id="GO:0046943">
    <property type="term" value="F:carboxylic acid transmembrane transporter activity"/>
    <property type="evidence" value="ECO:0007669"/>
    <property type="project" value="TreeGrafter"/>
</dbReference>
<evidence type="ECO:0000256" key="5">
    <source>
        <dbReference type="SAM" id="Phobius"/>
    </source>
</evidence>
<evidence type="ECO:0000256" key="4">
    <source>
        <dbReference type="ARBA" id="ARBA00023136"/>
    </source>
</evidence>
<feature type="transmembrane region" description="Helical" evidence="5">
    <location>
        <begin position="321"/>
        <end position="344"/>
    </location>
</feature>
<dbReference type="PANTHER" id="PTHR23508">
    <property type="entry name" value="CARBOXYLIC ACID TRANSPORTER PROTEIN HOMOLOG"/>
    <property type="match status" value="1"/>
</dbReference>
<feature type="transmembrane region" description="Helical" evidence="5">
    <location>
        <begin position="92"/>
        <end position="113"/>
    </location>
</feature>
<proteinExistence type="predicted"/>
<feature type="transmembrane region" description="Helical" evidence="5">
    <location>
        <begin position="67"/>
        <end position="86"/>
    </location>
</feature>
<dbReference type="InterPro" id="IPR011701">
    <property type="entry name" value="MFS"/>
</dbReference>
<reference evidence="8" key="1">
    <citation type="submission" date="2016-03" db="EMBL/GenBank/DDBJ databases">
        <title>Complete genome sequence of Solimmundus cernigliae, representing a novel lineage of polycyclic aromatic hydrocarbon degraders within the Gammaproteobacteria.</title>
        <authorList>
            <person name="Singleton D.R."/>
            <person name="Dickey A.N."/>
            <person name="Scholl E.H."/>
            <person name="Wright F.A."/>
            <person name="Aitken M.D."/>
        </authorList>
    </citation>
    <scope>NUCLEOTIDE SEQUENCE [LARGE SCALE GENOMIC DNA]</scope>
    <source>
        <strain evidence="8">TR3.2</strain>
    </source>
</reference>
<evidence type="ECO:0000256" key="2">
    <source>
        <dbReference type="ARBA" id="ARBA00022692"/>
    </source>
</evidence>
<keyword evidence="4 5" id="KW-0472">Membrane</keyword>
<feature type="transmembrane region" description="Helical" evidence="5">
    <location>
        <begin position="356"/>
        <end position="379"/>
    </location>
</feature>
<keyword evidence="8" id="KW-1185">Reference proteome</keyword>
<dbReference type="SUPFAM" id="SSF103473">
    <property type="entry name" value="MFS general substrate transporter"/>
    <property type="match status" value="1"/>
</dbReference>
<dbReference type="PANTHER" id="PTHR23508:SF10">
    <property type="entry name" value="CARBOXYLIC ACID TRANSPORTER PROTEIN HOMOLOG"/>
    <property type="match status" value="1"/>
</dbReference>
<dbReference type="InParanoid" id="A0A1B1YWH6"/>
<keyword evidence="2 5" id="KW-0812">Transmembrane</keyword>
<evidence type="ECO:0000259" key="6">
    <source>
        <dbReference type="PROSITE" id="PS50850"/>
    </source>
</evidence>
<accession>A0A1B1YWH6</accession>
<dbReference type="Proteomes" id="UP000092952">
    <property type="component" value="Chromosome"/>
</dbReference>
<dbReference type="InterPro" id="IPR020846">
    <property type="entry name" value="MFS_dom"/>
</dbReference>
<protein>
    <recommendedName>
        <fullName evidence="6">Major facilitator superfamily (MFS) profile domain-containing protein</fullName>
    </recommendedName>
</protein>
<feature type="transmembrane region" description="Helical" evidence="5">
    <location>
        <begin position="235"/>
        <end position="254"/>
    </location>
</feature>
<comment type="subcellular location">
    <subcellularLocation>
        <location evidence="1">Membrane</location>
        <topology evidence="1">Multi-pass membrane protein</topology>
    </subcellularLocation>
</comment>
<dbReference type="InterPro" id="IPR036259">
    <property type="entry name" value="MFS_trans_sf"/>
</dbReference>
<feature type="transmembrane region" description="Helical" evidence="5">
    <location>
        <begin position="385"/>
        <end position="406"/>
    </location>
</feature>
<keyword evidence="3 5" id="KW-1133">Transmembrane helix</keyword>